<dbReference type="AlphaFoldDB" id="A0A822Z2F8"/>
<dbReference type="Proteomes" id="UP000607653">
    <property type="component" value="Unassembled WGS sequence"/>
</dbReference>
<dbReference type="PANTHER" id="PTHR31642:SF266">
    <property type="entry name" value="HXXXD-TYPE ACYL-TRANSFERASE FAMILY PROTEIN"/>
    <property type="match status" value="1"/>
</dbReference>
<evidence type="ECO:0000313" key="3">
    <source>
        <dbReference type="Proteomes" id="UP000607653"/>
    </source>
</evidence>
<keyword evidence="3" id="KW-1185">Reference proteome</keyword>
<dbReference type="InterPro" id="IPR050317">
    <property type="entry name" value="Plant_Fungal_Acyltransferase"/>
</dbReference>
<organism evidence="2 3">
    <name type="scientific">Nelumbo nucifera</name>
    <name type="common">Sacred lotus</name>
    <dbReference type="NCBI Taxonomy" id="4432"/>
    <lineage>
        <taxon>Eukaryota</taxon>
        <taxon>Viridiplantae</taxon>
        <taxon>Streptophyta</taxon>
        <taxon>Embryophyta</taxon>
        <taxon>Tracheophyta</taxon>
        <taxon>Spermatophyta</taxon>
        <taxon>Magnoliopsida</taxon>
        <taxon>Proteales</taxon>
        <taxon>Nelumbonaceae</taxon>
        <taxon>Nelumbo</taxon>
    </lineage>
</organism>
<accession>A0A822Z2F8</accession>
<comment type="caution">
    <text evidence="2">The sequence shown here is derived from an EMBL/GenBank/DDBJ whole genome shotgun (WGS) entry which is preliminary data.</text>
</comment>
<evidence type="ECO:0000313" key="2">
    <source>
        <dbReference type="EMBL" id="DAD38693.1"/>
    </source>
</evidence>
<gene>
    <name evidence="2" type="ORF">HUJ06_013015</name>
</gene>
<comment type="similarity">
    <text evidence="1">Belongs to the plant acyltransferase family.</text>
</comment>
<evidence type="ECO:0000256" key="1">
    <source>
        <dbReference type="ARBA" id="ARBA00009861"/>
    </source>
</evidence>
<proteinExistence type="inferred from homology"/>
<reference evidence="2 3" key="1">
    <citation type="journal article" date="2020" name="Mol. Biol. Evol.">
        <title>Distinct Expression and Methylation Patterns for Genes with Different Fates following a Single Whole-Genome Duplication in Flowering Plants.</title>
        <authorList>
            <person name="Shi T."/>
            <person name="Rahmani R.S."/>
            <person name="Gugger P.F."/>
            <person name="Wang M."/>
            <person name="Li H."/>
            <person name="Zhang Y."/>
            <person name="Li Z."/>
            <person name="Wang Q."/>
            <person name="Van de Peer Y."/>
            <person name="Marchal K."/>
            <person name="Chen J."/>
        </authorList>
    </citation>
    <scope>NUCLEOTIDE SEQUENCE [LARGE SCALE GENOMIC DNA]</scope>
    <source>
        <tissue evidence="2">Leaf</tissue>
    </source>
</reference>
<dbReference type="InterPro" id="IPR023213">
    <property type="entry name" value="CAT-like_dom_sf"/>
</dbReference>
<sequence>MESCQFTVILKRKEVVAAVLPLQEHWLPLSNLDLLLPPLDVGVFFYWVPTTRSNFTFESMVGTLKKSLAEALVSYYAFAGEVVTNSVGEPEILCNNRGVDFIEAYADVDLHDIQLYNPDATVEGKFVPKKKGGLHGISQAKSISVLPCFRRSLLNPRRPGFYDATIDNMYVPVTMMPPPEDPEATGSDHLMSRIYYVKAQDVEWLQSQATSDGHKRSKLESFSAFLWKIIATSAGDNVKRCQMGIVVNGRARLSNTVNEGDNRSISSDSSMATYFGNVLSIPLGEASIEDLKTKPLRWVADLVHQILEGATTKEHFLGLIDWVEAHRPEPAVTRIYCNKREDGPAFVMSSGLQFPISRVDFGWGRPAFGSYHFPWGGVTGYVMPMPSAIGNGDWVVYMLLLKQQLKLVESNASNVFNPLTSDYLQL</sequence>
<evidence type="ECO:0008006" key="4">
    <source>
        <dbReference type="Google" id="ProtNLM"/>
    </source>
</evidence>
<dbReference type="Pfam" id="PF02458">
    <property type="entry name" value="Transferase"/>
    <property type="match status" value="2"/>
</dbReference>
<protein>
    <recommendedName>
        <fullName evidence="4">Shikimate O-hydroxycinnamoyltransferase-like</fullName>
    </recommendedName>
</protein>
<dbReference type="EMBL" id="DUZY01000005">
    <property type="protein sequence ID" value="DAD38693.1"/>
    <property type="molecule type" value="Genomic_DNA"/>
</dbReference>
<dbReference type="PANTHER" id="PTHR31642">
    <property type="entry name" value="TRICHOTHECENE 3-O-ACETYLTRANSFERASE"/>
    <property type="match status" value="1"/>
</dbReference>
<dbReference type="Gene3D" id="3.30.559.10">
    <property type="entry name" value="Chloramphenicol acetyltransferase-like domain"/>
    <property type="match status" value="2"/>
</dbReference>
<name>A0A822Z2F8_NELNU</name>